<dbReference type="PATRIC" id="fig|1276920.7.peg.2489"/>
<name>M7MSR8_9MICC</name>
<accession>M7MSR8</accession>
<proteinExistence type="predicted"/>
<reference evidence="1 2" key="1">
    <citation type="journal article" date="2013" name="Genome Announc.">
        <title>Draft Genome Sequence of Arthrobacter gangotriensis Strain Lz1yT, Isolated from a Penguin Rookery Soil Sample Collected in Antarctica, near the Indian Station Dakshin Gangotri.</title>
        <authorList>
            <person name="Shivaji S."/>
            <person name="Ara S."/>
            <person name="Bandi S."/>
            <person name="Singh A."/>
            <person name="Kumar Pinnaka A."/>
        </authorList>
    </citation>
    <scope>NUCLEOTIDE SEQUENCE [LARGE SCALE GENOMIC DNA]</scope>
    <source>
        <strain evidence="1 2">Lz1y</strain>
    </source>
</reference>
<gene>
    <name evidence="1" type="ORF">ADIAG_02495</name>
</gene>
<evidence type="ECO:0000313" key="1">
    <source>
        <dbReference type="EMBL" id="EMQ97985.1"/>
    </source>
</evidence>
<sequence>MGDGFDFMEGTLFTDFERWEVLVKDQRRIGVRYQSMASNVLLTRMLVDEEPEVYRAESRIRLDPKTDNWEVNQFRDQNLDRAQIMHRDSVRFPTRSMPSFGDILMVMKAVEAAEEQFTYWRLSEVSRAAQEPVINQPDEPNAWVKRVGHFEELPIPLGITLKAERYEAWADGLLVATHWVNKHKEVVSTNWGDSLIAYRVPGSASEAGWLSLSGLDEGVVSFMSHGFDTNG</sequence>
<keyword evidence="2" id="KW-1185">Reference proteome</keyword>
<evidence type="ECO:0000313" key="2">
    <source>
        <dbReference type="Proteomes" id="UP000012015"/>
    </source>
</evidence>
<organism evidence="1 2">
    <name type="scientific">Paeniglutamicibacter gangotriensis Lz1y</name>
    <dbReference type="NCBI Taxonomy" id="1276920"/>
    <lineage>
        <taxon>Bacteria</taxon>
        <taxon>Bacillati</taxon>
        <taxon>Actinomycetota</taxon>
        <taxon>Actinomycetes</taxon>
        <taxon>Micrococcales</taxon>
        <taxon>Micrococcaceae</taxon>
        <taxon>Paeniglutamicibacter</taxon>
    </lineage>
</organism>
<dbReference type="AlphaFoldDB" id="M7MSR8"/>
<dbReference type="STRING" id="1276920.ADIAG_02495"/>
<dbReference type="Proteomes" id="UP000012015">
    <property type="component" value="Unassembled WGS sequence"/>
</dbReference>
<comment type="caution">
    <text evidence="1">The sequence shown here is derived from an EMBL/GenBank/DDBJ whole genome shotgun (WGS) entry which is preliminary data.</text>
</comment>
<protein>
    <submittedName>
        <fullName evidence="1">Uncharacterized protein</fullName>
    </submittedName>
</protein>
<dbReference type="EMBL" id="AOCK01000007">
    <property type="protein sequence ID" value="EMQ97985.1"/>
    <property type="molecule type" value="Genomic_DNA"/>
</dbReference>